<comment type="caution">
    <text evidence="1">The sequence shown here is derived from an EMBL/GenBank/DDBJ whole genome shotgun (WGS) entry which is preliminary data.</text>
</comment>
<reference evidence="1" key="2">
    <citation type="submission" date="2021-04" db="EMBL/GenBank/DDBJ databases">
        <authorList>
            <person name="Gilroy R."/>
        </authorList>
    </citation>
    <scope>NUCLEOTIDE SEQUENCE</scope>
    <source>
        <strain evidence="1">ChiHjej9B8-1298</strain>
    </source>
</reference>
<proteinExistence type="predicted"/>
<dbReference type="InterPro" id="IPR025051">
    <property type="entry name" value="DUF3990"/>
</dbReference>
<dbReference type="Pfam" id="PF13151">
    <property type="entry name" value="DUF3990"/>
    <property type="match status" value="1"/>
</dbReference>
<dbReference type="AlphaFoldDB" id="A0A9D2J1R4"/>
<evidence type="ECO:0000313" key="2">
    <source>
        <dbReference type="Proteomes" id="UP000824028"/>
    </source>
</evidence>
<organism evidence="1 2">
    <name type="scientific">Candidatus Bacteroides merdigallinarum</name>
    <dbReference type="NCBI Taxonomy" id="2838473"/>
    <lineage>
        <taxon>Bacteria</taxon>
        <taxon>Pseudomonadati</taxon>
        <taxon>Bacteroidota</taxon>
        <taxon>Bacteroidia</taxon>
        <taxon>Bacteroidales</taxon>
        <taxon>Bacteroidaceae</taxon>
        <taxon>Bacteroides</taxon>
    </lineage>
</organism>
<sequence>MRLYHGTNKDFAQINLLKSKPNKDFGRGFYLSADYDQALAMAQVKVEQLETGSPIVQTYEIADSAWEGLRVLRFQSYSEAWAKFILLNRNNPSPLPAHDYDAVIGPIADDRVGVQLWRYENHSIDLPTLVRNLQYMKGITIQYFFGTARAIQQLQRII</sequence>
<evidence type="ECO:0000313" key="1">
    <source>
        <dbReference type="EMBL" id="HIZ33052.1"/>
    </source>
</evidence>
<gene>
    <name evidence="1" type="ORF">H9814_05820</name>
</gene>
<name>A0A9D2J1R4_9BACE</name>
<reference evidence="1" key="1">
    <citation type="journal article" date="2021" name="PeerJ">
        <title>Extensive microbial diversity within the chicken gut microbiome revealed by metagenomics and culture.</title>
        <authorList>
            <person name="Gilroy R."/>
            <person name="Ravi A."/>
            <person name="Getino M."/>
            <person name="Pursley I."/>
            <person name="Horton D.L."/>
            <person name="Alikhan N.F."/>
            <person name="Baker D."/>
            <person name="Gharbi K."/>
            <person name="Hall N."/>
            <person name="Watson M."/>
            <person name="Adriaenssens E.M."/>
            <person name="Foster-Nyarko E."/>
            <person name="Jarju S."/>
            <person name="Secka A."/>
            <person name="Antonio M."/>
            <person name="Oren A."/>
            <person name="Chaudhuri R.R."/>
            <person name="La Ragione R."/>
            <person name="Hildebrand F."/>
            <person name="Pallen M.J."/>
        </authorList>
    </citation>
    <scope>NUCLEOTIDE SEQUENCE</scope>
    <source>
        <strain evidence="1">ChiHjej9B8-1298</strain>
    </source>
</reference>
<dbReference type="EMBL" id="DXBX01000043">
    <property type="protein sequence ID" value="HIZ33052.1"/>
    <property type="molecule type" value="Genomic_DNA"/>
</dbReference>
<dbReference type="Proteomes" id="UP000824028">
    <property type="component" value="Unassembled WGS sequence"/>
</dbReference>
<accession>A0A9D2J1R4</accession>
<protein>
    <submittedName>
        <fullName evidence="1">DUF3990 domain-containing protein</fullName>
    </submittedName>
</protein>